<evidence type="ECO:0000313" key="1">
    <source>
        <dbReference type="EMBL" id="SKA11602.1"/>
    </source>
</evidence>
<name>A0A1T4R694_9ENTE</name>
<dbReference type="EMBL" id="FUXI01000040">
    <property type="protein sequence ID" value="SKA11602.1"/>
    <property type="molecule type" value="Genomic_DNA"/>
</dbReference>
<dbReference type="OrthoDB" id="1853834at2"/>
<keyword evidence="2" id="KW-1185">Reference proteome</keyword>
<dbReference type="RefSeq" id="WP_078808348.1">
    <property type="nucleotide sequence ID" value="NZ_FUXI01000040.1"/>
</dbReference>
<proteinExistence type="predicted"/>
<protein>
    <submittedName>
        <fullName evidence="1">Phage-related protein</fullName>
    </submittedName>
</protein>
<gene>
    <name evidence="1" type="ORF">SAMN02745116_02455</name>
</gene>
<evidence type="ECO:0000313" key="2">
    <source>
        <dbReference type="Proteomes" id="UP000190328"/>
    </source>
</evidence>
<reference evidence="1 2" key="1">
    <citation type="submission" date="2017-02" db="EMBL/GenBank/DDBJ databases">
        <authorList>
            <person name="Peterson S.W."/>
        </authorList>
    </citation>
    <scope>NUCLEOTIDE SEQUENCE [LARGE SCALE GENOMIC DNA]</scope>
    <source>
        <strain evidence="1 2">ATCC BAA-1030</strain>
    </source>
</reference>
<dbReference type="AlphaFoldDB" id="A0A1T4R694"/>
<dbReference type="STRING" id="263852.SAMN02745116_02455"/>
<dbReference type="Proteomes" id="UP000190328">
    <property type="component" value="Unassembled WGS sequence"/>
</dbReference>
<organism evidence="1 2">
    <name type="scientific">Pilibacter termitis</name>
    <dbReference type="NCBI Taxonomy" id="263852"/>
    <lineage>
        <taxon>Bacteria</taxon>
        <taxon>Bacillati</taxon>
        <taxon>Bacillota</taxon>
        <taxon>Bacilli</taxon>
        <taxon>Lactobacillales</taxon>
        <taxon>Enterococcaceae</taxon>
        <taxon>Pilibacter</taxon>
    </lineage>
</organism>
<sequence length="227" mass="25556">MKKFILNNNIDSYTDLGIRITSPPILPTTQRIIDTIEVDGREGSLTLLKGWEDITITFRAALSNKMEWGEVLSIFQTAETITLSTDNTVYYKIKHVKTSGLTHLLSNLWEFELEIRCAPFRYLNNVSNINRTSSGTVQGYGNIYSQPKITVYGTGSRTLTINGKPIVLNILNGHLILDSELKECYYGNVAQNQNMTGDFPILTPTTNQVTLGTGITKVEIEARWRYL</sequence>
<accession>A0A1T4R694</accession>